<protein>
    <recommendedName>
        <fullName evidence="3">Antibiotic biosynthesis monooxygenase</fullName>
    </recommendedName>
</protein>
<keyword evidence="2" id="KW-1185">Reference proteome</keyword>
<comment type="caution">
    <text evidence="1">The sequence shown here is derived from an EMBL/GenBank/DDBJ whole genome shotgun (WGS) entry which is preliminary data.</text>
</comment>
<dbReference type="SUPFAM" id="SSF54909">
    <property type="entry name" value="Dimeric alpha+beta barrel"/>
    <property type="match status" value="1"/>
</dbReference>
<accession>A0A7Y9IWH2</accession>
<evidence type="ECO:0000313" key="2">
    <source>
        <dbReference type="Proteomes" id="UP000542125"/>
    </source>
</evidence>
<name>A0A7Y9IWH2_9BURK</name>
<evidence type="ECO:0008006" key="3">
    <source>
        <dbReference type="Google" id="ProtNLM"/>
    </source>
</evidence>
<organism evidence="1 2">
    <name type="scientific">Pigmentiphaga litoralis</name>
    <dbReference type="NCBI Taxonomy" id="516702"/>
    <lineage>
        <taxon>Bacteria</taxon>
        <taxon>Pseudomonadati</taxon>
        <taxon>Pseudomonadota</taxon>
        <taxon>Betaproteobacteria</taxon>
        <taxon>Burkholderiales</taxon>
        <taxon>Alcaligenaceae</taxon>
        <taxon>Pigmentiphaga</taxon>
    </lineage>
</organism>
<gene>
    <name evidence="1" type="ORF">FHW18_003628</name>
</gene>
<dbReference type="InterPro" id="IPR011008">
    <property type="entry name" value="Dimeric_a/b-barrel"/>
</dbReference>
<dbReference type="Gene3D" id="3.30.70.100">
    <property type="match status" value="1"/>
</dbReference>
<dbReference type="EMBL" id="JACBYR010000001">
    <property type="protein sequence ID" value="NYE84357.1"/>
    <property type="molecule type" value="Genomic_DNA"/>
</dbReference>
<reference evidence="1 2" key="1">
    <citation type="submission" date="2020-07" db="EMBL/GenBank/DDBJ databases">
        <title>Genomic Encyclopedia of Type Strains, Phase IV (KMG-V): Genome sequencing to study the core and pangenomes of soil and plant-associated prokaryotes.</title>
        <authorList>
            <person name="Whitman W."/>
        </authorList>
    </citation>
    <scope>NUCLEOTIDE SEQUENCE [LARGE SCALE GENOMIC DNA]</scope>
    <source>
        <strain evidence="1 2">SAS40</strain>
    </source>
</reference>
<dbReference type="Proteomes" id="UP000542125">
    <property type="component" value="Unassembled WGS sequence"/>
</dbReference>
<evidence type="ECO:0000313" key="1">
    <source>
        <dbReference type="EMBL" id="NYE84357.1"/>
    </source>
</evidence>
<sequence length="74" mass="8199">MVNDVPPAEAPALYSSTFTFAAGRYDDAFHALDKVIAGAAKEIEGYLGEETWENPATGLVSNVYYWDSMHDWKP</sequence>
<proteinExistence type="predicted"/>
<dbReference type="AlphaFoldDB" id="A0A7Y9IWH2"/>